<dbReference type="EMBL" id="CASHTH010001987">
    <property type="protein sequence ID" value="CAI8022979.1"/>
    <property type="molecule type" value="Genomic_DNA"/>
</dbReference>
<keyword evidence="3" id="KW-1185">Reference proteome</keyword>
<evidence type="ECO:0000313" key="3">
    <source>
        <dbReference type="Proteomes" id="UP001174909"/>
    </source>
</evidence>
<dbReference type="Proteomes" id="UP001174909">
    <property type="component" value="Unassembled WGS sequence"/>
</dbReference>
<accession>A0AA35S4A7</accession>
<sequence length="195" mass="20868">MTRVGCVAVALVLSMFAFYQVNCDDIDDDETTCDVLRDIARDIDSANCTTNGNTTNGNTDCDTLRCMSTTPLATTEYNVTVLPCNKPPGIRVTLVVNGNRELDGRIFTESEDVNVAGGAATVKVTLDQLEDEHSIGVALRSVAPTFGIDTTFLNYTRIPVECEESTPTGGGATGVRGQVLLIVLLSAIMAIWQLL</sequence>
<protein>
    <submittedName>
        <fullName evidence="2">Uncharacterized protein</fullName>
    </submittedName>
</protein>
<gene>
    <name evidence="2" type="ORF">GBAR_LOCUS13459</name>
</gene>
<name>A0AA35S4A7_GEOBA</name>
<reference evidence="2" key="1">
    <citation type="submission" date="2023-03" db="EMBL/GenBank/DDBJ databases">
        <authorList>
            <person name="Steffen K."/>
            <person name="Cardenas P."/>
        </authorList>
    </citation>
    <scope>NUCLEOTIDE SEQUENCE</scope>
</reference>
<evidence type="ECO:0000256" key="1">
    <source>
        <dbReference type="SAM" id="SignalP"/>
    </source>
</evidence>
<comment type="caution">
    <text evidence="2">The sequence shown here is derived from an EMBL/GenBank/DDBJ whole genome shotgun (WGS) entry which is preliminary data.</text>
</comment>
<dbReference type="AlphaFoldDB" id="A0AA35S4A7"/>
<evidence type="ECO:0000313" key="2">
    <source>
        <dbReference type="EMBL" id="CAI8022979.1"/>
    </source>
</evidence>
<feature type="chain" id="PRO_5041302621" evidence="1">
    <location>
        <begin position="24"/>
        <end position="195"/>
    </location>
</feature>
<keyword evidence="1" id="KW-0732">Signal</keyword>
<organism evidence="2 3">
    <name type="scientific">Geodia barretti</name>
    <name type="common">Barrett's horny sponge</name>
    <dbReference type="NCBI Taxonomy" id="519541"/>
    <lineage>
        <taxon>Eukaryota</taxon>
        <taxon>Metazoa</taxon>
        <taxon>Porifera</taxon>
        <taxon>Demospongiae</taxon>
        <taxon>Heteroscleromorpha</taxon>
        <taxon>Tetractinellida</taxon>
        <taxon>Astrophorina</taxon>
        <taxon>Geodiidae</taxon>
        <taxon>Geodia</taxon>
    </lineage>
</organism>
<feature type="signal peptide" evidence="1">
    <location>
        <begin position="1"/>
        <end position="23"/>
    </location>
</feature>
<proteinExistence type="predicted"/>